<dbReference type="SUPFAM" id="SSF52151">
    <property type="entry name" value="FabD/lysophospholipase-like"/>
    <property type="match status" value="1"/>
</dbReference>
<dbReference type="SMART" id="SM00825">
    <property type="entry name" value="PKS_KS"/>
    <property type="match status" value="1"/>
</dbReference>
<dbReference type="Pfam" id="PF00698">
    <property type="entry name" value="Acyl_transf_1"/>
    <property type="match status" value="1"/>
</dbReference>
<dbReference type="PROSITE" id="PS00012">
    <property type="entry name" value="PHOSPHOPANTETHEINE"/>
    <property type="match status" value="1"/>
</dbReference>
<dbReference type="PANTHER" id="PTHR43775">
    <property type="entry name" value="FATTY ACID SYNTHASE"/>
    <property type="match status" value="1"/>
</dbReference>
<dbReference type="PANTHER" id="PTHR43775:SF51">
    <property type="entry name" value="INACTIVE PHENOLPHTHIOCEROL SYNTHESIS POLYKETIDE SYNTHASE TYPE I PKS1-RELATED"/>
    <property type="match status" value="1"/>
</dbReference>
<dbReference type="PROSITE" id="PS52004">
    <property type="entry name" value="KS3_2"/>
    <property type="match status" value="1"/>
</dbReference>
<dbReference type="Pfam" id="PF08990">
    <property type="entry name" value="Docking"/>
    <property type="match status" value="1"/>
</dbReference>
<evidence type="ECO:0000259" key="11">
    <source>
        <dbReference type="PROSITE" id="PS50075"/>
    </source>
</evidence>
<dbReference type="InterPro" id="IPR014030">
    <property type="entry name" value="Ketoacyl_synth_N"/>
</dbReference>
<dbReference type="InterPro" id="IPR049900">
    <property type="entry name" value="PKS_mFAS_DH"/>
</dbReference>
<dbReference type="PROSITE" id="PS52019">
    <property type="entry name" value="PKS_MFAS_DH"/>
    <property type="match status" value="1"/>
</dbReference>
<dbReference type="SUPFAM" id="SSF53901">
    <property type="entry name" value="Thiolase-like"/>
    <property type="match status" value="1"/>
</dbReference>
<dbReference type="InterPro" id="IPR018201">
    <property type="entry name" value="Ketoacyl_synth_AS"/>
</dbReference>
<protein>
    <submittedName>
        <fullName evidence="14">SDR family NAD(P)-dependent oxidoreductase</fullName>
    </submittedName>
</protein>
<name>A0ABW6GQ35_9ACTN</name>
<dbReference type="SUPFAM" id="SSF51735">
    <property type="entry name" value="NAD(P)-binding Rossmann-fold domains"/>
    <property type="match status" value="2"/>
</dbReference>
<dbReference type="Gene3D" id="1.10.1200.10">
    <property type="entry name" value="ACP-like"/>
    <property type="match status" value="1"/>
</dbReference>
<dbReference type="Pfam" id="PF21089">
    <property type="entry name" value="PKS_DH_N"/>
    <property type="match status" value="1"/>
</dbReference>
<dbReference type="InterPro" id="IPR015083">
    <property type="entry name" value="NorB/c/GfsB-D-like_docking"/>
</dbReference>
<sequence length="1782" mass="184093">MASEEKLLSYLKRATTDLREARRQLRDHEQRTTEPIAIVGMACHYPGGIATPEDLWQLVADGTDAVGAFPADRGWDQERCYDPTGERPRTSYVNQGGFLTDAGDFDAEFFGISPREALTTDPQQRLLLQAAWEALERAGIRPGTLRGTTTGVYAGVMYHDYPGSSCIGSLISGRISYTLGLEGPAVSVDTACSSSLVGLHLAAQALRRGECTLALAGGVAVMGTPGTFIDFSEQRGLAPDGRCKPFADAADGTGWAEGAGVLVLERLSDARRNGHRVHAVLRGSAVNQDGASSGFSAPNGPAQQRVIRAALADAGLSAADVDAVEAHGTGTTLGDPIEAQALLATYGRERPEDGRPLWLGSIKSNIGHAQAAAGVAGVIKMVMALRHGVLPRTLHVDAPSTHVDWSGGGVQLLTEQVPWPAGERVRRAAVSAFGFSGTNAHVILEQYEEPAAEPAEAPGGGVVAWPVSARSAEALRAQAERLLSGAEGAEPAAVGRALATARTHFEHRAVVVGAEREELLAGLRAIAEGEEAGQVGSAGRLAFLFTGQGSQRLGMGRELYAAFPVFAAALDEVCALLDKGLERPLKDVMWSDAEALNLTGYAQCALFAVEVALQRLFASWGVRPDAVAGHSIGEFAAAYTAGVWSLEDACTLVGARARLMQALPTGGAMVAIAATEEDVRAALVPGVDIAAVNGPRAVVVSGEAEAVAKVAAGFQRTKALTVSHAFHSALMEPMLAEFRAVAAQLTYHQPNLTVVSTLTGKTAEELTSPDYWVRQVRESVRFADAITTLTANGTSRFLELGPDAVLTATAAQSTGEEHLLVPALRRGRPEEQSAVTALAALHAHGTPVDWHAFYPDTTPLADLPTYPFQRQRYWIEAPSTDGDPSSLGLEAVGHPLLGAATVLADSEGVVLSGLLSTGAQPWLGDHVVLDTVLFPGTGFVELALRAGLETGCPVVRDLTLEAPLAVPEQGVAVQVSVQEPDGDGCRPFAVHARVRGGGGAWVRHAAGVLAPEGSAEPAGPDLVRWPPAGAVPVEWEGGYERLAEEGYRYGPVFRGLRAAWRDGEDLYAEVSLPETEASRADAARYGLHPALLDAALHVQLLADLPADPPADGGREGAAAPMVPFAWNGVTLGAAGAAALRVRISPDGPDTVVVTVADASGLPVAAVRGLVARPLSIGQVQSGVGELLHRVHWEAAPAGGASAVDARVLRVPASAGEGELPGVVRTVLGGVLAEVRSHLADPSGGVLAVVTEGALPVGAGEPGDPGTAPVWGLLRAAAAENPGRFVLVDGEPGAGEGELQQALRSGEPEVAVRSGALLVPRLRRAPAPAADPLGGWDRDGTVLVTGGTGGLGALLARHLVVEHGVRRLLLTSRRGPAAEGARELCAELAALGAHAQAVACDVADRDAVAALLADVPAAHPLTAVVHAAGVVDNGLVETLDAERLDAVLRPKADGAWHLHELTKGLDLAAFVLFSSAAGLVLGAGQANYAAANAFLDALAAHRRAAGLPGLSLAWGAWAADGGGMAGELDEADLRRLGRLGLPPITAAEGLALFDAALGSGPEGDAALLVPLRVDAAALRARTDVLPAVLRLPAAAGKRGGATTGAAAGTLPRVLAGLPAAEREEYLLGVVSGRVAAVLGHGSEAAVRPDRALSELGFDSLTAVELRNQLGALAGRTLPATLVFDHPTPAALARHLRELIDPAAADPAAHVHAELDRLEALLTAADPAAPGRPAVAARLEALLRRWQAQGANTGLPADGEPEQDLEQASDDELFHMLDQELGSQ</sequence>
<dbReference type="SMART" id="SM00823">
    <property type="entry name" value="PKS_PP"/>
    <property type="match status" value="1"/>
</dbReference>
<feature type="region of interest" description="C-terminal hotdog fold" evidence="9">
    <location>
        <begin position="1030"/>
        <end position="1180"/>
    </location>
</feature>
<dbReference type="Gene3D" id="3.40.366.10">
    <property type="entry name" value="Malonyl-Coenzyme A Acyl Carrier Protein, domain 2"/>
    <property type="match status" value="1"/>
</dbReference>
<dbReference type="InterPro" id="IPR013968">
    <property type="entry name" value="PKS_KR"/>
</dbReference>
<reference evidence="14 15" key="1">
    <citation type="submission" date="2024-09" db="EMBL/GenBank/DDBJ databases">
        <title>The Natural Products Discovery Center: Release of the First 8490 Sequenced Strains for Exploring Actinobacteria Biosynthetic Diversity.</title>
        <authorList>
            <person name="Kalkreuter E."/>
            <person name="Kautsar S.A."/>
            <person name="Yang D."/>
            <person name="Bader C.D."/>
            <person name="Teijaro C.N."/>
            <person name="Fluegel L."/>
            <person name="Davis C.M."/>
            <person name="Simpson J.R."/>
            <person name="Lauterbach L."/>
            <person name="Steele A.D."/>
            <person name="Gui C."/>
            <person name="Meng S."/>
            <person name="Li G."/>
            <person name="Viehrig K."/>
            <person name="Ye F."/>
            <person name="Su P."/>
            <person name="Kiefer A.F."/>
            <person name="Nichols A."/>
            <person name="Cepeda A.J."/>
            <person name="Yan W."/>
            <person name="Fan B."/>
            <person name="Jiang Y."/>
            <person name="Adhikari A."/>
            <person name="Zheng C.-J."/>
            <person name="Schuster L."/>
            <person name="Cowan T.M."/>
            <person name="Smanski M.J."/>
            <person name="Chevrette M.G."/>
            <person name="De Carvalho L.P.S."/>
            <person name="Shen B."/>
        </authorList>
    </citation>
    <scope>NUCLEOTIDE SEQUENCE [LARGE SCALE GENOMIC DNA]</scope>
    <source>
        <strain evidence="14 15">NPDC058753</strain>
    </source>
</reference>
<dbReference type="Pfam" id="PF09277">
    <property type="entry name" value="Erythro-docking"/>
    <property type="match status" value="1"/>
</dbReference>
<comment type="pathway">
    <text evidence="2">Antibiotic biosynthesis.</text>
</comment>
<dbReference type="RefSeq" id="WP_380327346.1">
    <property type="nucleotide sequence ID" value="NZ_JBHYPW010000038.1"/>
</dbReference>
<dbReference type="InterPro" id="IPR049551">
    <property type="entry name" value="PKS_DH_C"/>
</dbReference>
<dbReference type="InterPro" id="IPR020806">
    <property type="entry name" value="PKS_PP-bd"/>
</dbReference>
<keyword evidence="3" id="KW-0596">Phosphopantetheine</keyword>
<gene>
    <name evidence="14" type="ORF">ACFW6T_22400</name>
</gene>
<dbReference type="Gene3D" id="3.40.47.10">
    <property type="match status" value="1"/>
</dbReference>
<evidence type="ECO:0000256" key="9">
    <source>
        <dbReference type="PROSITE-ProRule" id="PRU01363"/>
    </source>
</evidence>
<dbReference type="Pfam" id="PF16197">
    <property type="entry name" value="KAsynt_C_assoc"/>
    <property type="match status" value="1"/>
</dbReference>
<evidence type="ECO:0000256" key="3">
    <source>
        <dbReference type="ARBA" id="ARBA00022450"/>
    </source>
</evidence>
<dbReference type="InterPro" id="IPR020841">
    <property type="entry name" value="PKS_Beta-ketoAc_synthase_dom"/>
</dbReference>
<dbReference type="Pfam" id="PF00109">
    <property type="entry name" value="ketoacyl-synt"/>
    <property type="match status" value="1"/>
</dbReference>
<dbReference type="InterPro" id="IPR049552">
    <property type="entry name" value="PKS_DH_N"/>
</dbReference>
<dbReference type="InterPro" id="IPR036291">
    <property type="entry name" value="NAD(P)-bd_dom_sf"/>
</dbReference>
<evidence type="ECO:0000256" key="5">
    <source>
        <dbReference type="ARBA" id="ARBA00022679"/>
    </source>
</evidence>
<keyword evidence="7" id="KW-0511">Multifunctional enzyme</keyword>
<evidence type="ECO:0000256" key="8">
    <source>
        <dbReference type="ARBA" id="ARBA00023315"/>
    </source>
</evidence>
<feature type="region of interest" description="Disordered" evidence="10">
    <location>
        <begin position="1748"/>
        <end position="1782"/>
    </location>
</feature>
<accession>A0ABW6GQ35</accession>
<feature type="compositionally biased region" description="Acidic residues" evidence="10">
    <location>
        <begin position="1757"/>
        <end position="1769"/>
    </location>
</feature>
<dbReference type="Gene3D" id="3.30.70.3290">
    <property type="match status" value="1"/>
</dbReference>
<dbReference type="InterPro" id="IPR016039">
    <property type="entry name" value="Thiolase-like"/>
</dbReference>
<evidence type="ECO:0000256" key="6">
    <source>
        <dbReference type="ARBA" id="ARBA00023194"/>
    </source>
</evidence>
<dbReference type="SMART" id="SM00822">
    <property type="entry name" value="PKS_KR"/>
    <property type="match status" value="1"/>
</dbReference>
<evidence type="ECO:0000256" key="10">
    <source>
        <dbReference type="SAM" id="MobiDB-lite"/>
    </source>
</evidence>
<feature type="domain" description="Ketosynthase family 3 (KS3)" evidence="12">
    <location>
        <begin position="33"/>
        <end position="446"/>
    </location>
</feature>
<comment type="cofactor">
    <cofactor evidence="1">
        <name>pantetheine 4'-phosphate</name>
        <dbReference type="ChEBI" id="CHEBI:47942"/>
    </cofactor>
</comment>
<dbReference type="InterPro" id="IPR014043">
    <property type="entry name" value="Acyl_transferase_dom"/>
</dbReference>
<dbReference type="InterPro" id="IPR055123">
    <property type="entry name" value="SpnB-like_Rossmann"/>
</dbReference>
<dbReference type="Gene3D" id="3.40.50.720">
    <property type="entry name" value="NAD(P)-binding Rossmann-like Domain"/>
    <property type="match status" value="1"/>
</dbReference>
<evidence type="ECO:0000256" key="1">
    <source>
        <dbReference type="ARBA" id="ARBA00001957"/>
    </source>
</evidence>
<dbReference type="Pfam" id="PF08659">
    <property type="entry name" value="KR"/>
    <property type="match status" value="1"/>
</dbReference>
<keyword evidence="6" id="KW-0045">Antibiotic biosynthesis</keyword>
<dbReference type="SUPFAM" id="SSF55048">
    <property type="entry name" value="Probable ACP-binding domain of malonyl-CoA ACP transacylase"/>
    <property type="match status" value="1"/>
</dbReference>
<keyword evidence="15" id="KW-1185">Reference proteome</keyword>
<dbReference type="InterPro" id="IPR050091">
    <property type="entry name" value="PKS_NRPS_Biosynth_Enz"/>
</dbReference>
<evidence type="ECO:0000256" key="2">
    <source>
        <dbReference type="ARBA" id="ARBA00004792"/>
    </source>
</evidence>
<dbReference type="InterPro" id="IPR014031">
    <property type="entry name" value="Ketoacyl_synth_C"/>
</dbReference>
<dbReference type="Pfam" id="PF02801">
    <property type="entry name" value="Ketoacyl-synt_C"/>
    <property type="match status" value="1"/>
</dbReference>
<proteinExistence type="predicted"/>
<dbReference type="Proteomes" id="UP001599542">
    <property type="component" value="Unassembled WGS sequence"/>
</dbReference>
<dbReference type="Pfam" id="PF14765">
    <property type="entry name" value="PS-DH"/>
    <property type="match status" value="1"/>
</dbReference>
<dbReference type="CDD" id="cd08956">
    <property type="entry name" value="KR_3_FAS_SDR_x"/>
    <property type="match status" value="1"/>
</dbReference>
<keyword evidence="8" id="KW-0012">Acyltransferase</keyword>
<evidence type="ECO:0000313" key="14">
    <source>
        <dbReference type="EMBL" id="MFE1354744.1"/>
    </source>
</evidence>
<keyword evidence="5" id="KW-0808">Transferase</keyword>
<dbReference type="PROSITE" id="PS50075">
    <property type="entry name" value="CARRIER"/>
    <property type="match status" value="1"/>
</dbReference>
<dbReference type="InterPro" id="IPR001227">
    <property type="entry name" value="Ac_transferase_dom_sf"/>
</dbReference>
<dbReference type="InterPro" id="IPR016036">
    <property type="entry name" value="Malonyl_transacylase_ACP-bd"/>
</dbReference>
<dbReference type="InterPro" id="IPR036347">
    <property type="entry name" value="DEBS_docking_sf"/>
</dbReference>
<evidence type="ECO:0000256" key="4">
    <source>
        <dbReference type="ARBA" id="ARBA00022553"/>
    </source>
</evidence>
<dbReference type="InterPro" id="IPR015357">
    <property type="entry name" value="EryA2_docking"/>
</dbReference>
<dbReference type="Pfam" id="PF22953">
    <property type="entry name" value="SpnB_Rossmann"/>
    <property type="match status" value="1"/>
</dbReference>
<dbReference type="InterPro" id="IPR032821">
    <property type="entry name" value="PKS_assoc"/>
</dbReference>
<comment type="caution">
    <text evidence="14">The sequence shown here is derived from an EMBL/GenBank/DDBJ whole genome shotgun (WGS) entry which is preliminary data.</text>
</comment>
<dbReference type="InterPro" id="IPR009081">
    <property type="entry name" value="PP-bd_ACP"/>
</dbReference>
<dbReference type="PROSITE" id="PS00606">
    <property type="entry name" value="KS3_1"/>
    <property type="match status" value="1"/>
</dbReference>
<evidence type="ECO:0000313" key="15">
    <source>
        <dbReference type="Proteomes" id="UP001599542"/>
    </source>
</evidence>
<dbReference type="InterPro" id="IPR006162">
    <property type="entry name" value="Ppantetheine_attach_site"/>
</dbReference>
<organism evidence="14 15">
    <name type="scientific">Kitasatospora phosalacinea</name>
    <dbReference type="NCBI Taxonomy" id="2065"/>
    <lineage>
        <taxon>Bacteria</taxon>
        <taxon>Bacillati</taxon>
        <taxon>Actinomycetota</taxon>
        <taxon>Actinomycetes</taxon>
        <taxon>Kitasatosporales</taxon>
        <taxon>Streptomycetaceae</taxon>
        <taxon>Kitasatospora</taxon>
    </lineage>
</organism>
<feature type="domain" description="Carrier" evidence="11">
    <location>
        <begin position="1623"/>
        <end position="1698"/>
    </location>
</feature>
<feature type="region of interest" description="N-terminal hotdog fold" evidence="9">
    <location>
        <begin position="894"/>
        <end position="1016"/>
    </location>
</feature>
<evidence type="ECO:0000259" key="13">
    <source>
        <dbReference type="PROSITE" id="PS52019"/>
    </source>
</evidence>
<dbReference type="SUPFAM" id="SSF47336">
    <property type="entry name" value="ACP-like"/>
    <property type="match status" value="1"/>
</dbReference>
<feature type="active site" description="Proton donor; for dehydratase activity" evidence="9">
    <location>
        <position position="1093"/>
    </location>
</feature>
<dbReference type="InterPro" id="IPR016035">
    <property type="entry name" value="Acyl_Trfase/lysoPLipase"/>
</dbReference>
<feature type="domain" description="PKS/mFAS DH" evidence="13">
    <location>
        <begin position="894"/>
        <end position="1180"/>
    </location>
</feature>
<evidence type="ECO:0000259" key="12">
    <source>
        <dbReference type="PROSITE" id="PS52004"/>
    </source>
</evidence>
<dbReference type="SMART" id="SM01294">
    <property type="entry name" value="PKS_PP_betabranch"/>
    <property type="match status" value="1"/>
</dbReference>
<dbReference type="InterPro" id="IPR042104">
    <property type="entry name" value="PKS_dehydratase_sf"/>
</dbReference>
<dbReference type="InterPro" id="IPR057326">
    <property type="entry name" value="KR_dom"/>
</dbReference>
<feature type="active site" description="Proton acceptor; for dehydratase activity" evidence="9">
    <location>
        <position position="926"/>
    </location>
</feature>
<dbReference type="EMBL" id="JBHYPX010000048">
    <property type="protein sequence ID" value="MFE1354744.1"/>
    <property type="molecule type" value="Genomic_DNA"/>
</dbReference>
<dbReference type="Pfam" id="PF00550">
    <property type="entry name" value="PP-binding"/>
    <property type="match status" value="1"/>
</dbReference>
<dbReference type="InterPro" id="IPR020807">
    <property type="entry name" value="PKS_DH"/>
</dbReference>
<evidence type="ECO:0000256" key="7">
    <source>
        <dbReference type="ARBA" id="ARBA00023268"/>
    </source>
</evidence>
<dbReference type="SMART" id="SM00826">
    <property type="entry name" value="PKS_DH"/>
    <property type="match status" value="1"/>
</dbReference>
<dbReference type="Gene3D" id="3.10.129.110">
    <property type="entry name" value="Polyketide synthase dehydratase"/>
    <property type="match status" value="1"/>
</dbReference>
<dbReference type="CDD" id="cd00833">
    <property type="entry name" value="PKS"/>
    <property type="match status" value="1"/>
</dbReference>
<dbReference type="SUPFAM" id="SSF101166">
    <property type="entry name" value="Docking domain A of the erythromycin polyketide synthase (DEBS)"/>
    <property type="match status" value="1"/>
</dbReference>
<dbReference type="SMART" id="SM00827">
    <property type="entry name" value="PKS_AT"/>
    <property type="match status" value="1"/>
</dbReference>
<dbReference type="InterPro" id="IPR036736">
    <property type="entry name" value="ACP-like_sf"/>
</dbReference>
<keyword evidence="4" id="KW-0597">Phosphoprotein</keyword>